<evidence type="ECO:0000256" key="6">
    <source>
        <dbReference type="SAM" id="Phobius"/>
    </source>
</evidence>
<evidence type="ECO:0000313" key="9">
    <source>
        <dbReference type="Proteomes" id="UP000267251"/>
    </source>
</evidence>
<comment type="subcellular location">
    <subcellularLocation>
        <location evidence="1">Membrane</location>
        <topology evidence="1">Multi-pass membrane protein</topology>
    </subcellularLocation>
</comment>
<feature type="transmembrane region" description="Helical" evidence="6">
    <location>
        <begin position="12"/>
        <end position="36"/>
    </location>
</feature>
<feature type="transmembrane region" description="Helical" evidence="6">
    <location>
        <begin position="150"/>
        <end position="170"/>
    </location>
</feature>
<evidence type="ECO:0000256" key="1">
    <source>
        <dbReference type="ARBA" id="ARBA00004141"/>
    </source>
</evidence>
<dbReference type="Proteomes" id="UP000267251">
    <property type="component" value="Unassembled WGS sequence"/>
</dbReference>
<proteinExistence type="predicted"/>
<dbReference type="GO" id="GO:0005886">
    <property type="term" value="C:plasma membrane"/>
    <property type="evidence" value="ECO:0007669"/>
    <property type="project" value="TreeGrafter"/>
</dbReference>
<reference evidence="9" key="1">
    <citation type="journal article" date="2018" name="Nat. Microbiol.">
        <title>Leveraging single-cell genomics to expand the fungal tree of life.</title>
        <authorList>
            <person name="Ahrendt S.R."/>
            <person name="Quandt C.A."/>
            <person name="Ciobanu D."/>
            <person name="Clum A."/>
            <person name="Salamov A."/>
            <person name="Andreopoulos B."/>
            <person name="Cheng J.F."/>
            <person name="Woyke T."/>
            <person name="Pelin A."/>
            <person name="Henrissat B."/>
            <person name="Reynolds N.K."/>
            <person name="Benny G.L."/>
            <person name="Smith M.E."/>
            <person name="James T.Y."/>
            <person name="Grigoriev I.V."/>
        </authorList>
    </citation>
    <scope>NUCLEOTIDE SEQUENCE [LARGE SCALE GENOMIC DNA]</scope>
</reference>
<evidence type="ECO:0000313" key="8">
    <source>
        <dbReference type="EMBL" id="RKP12629.1"/>
    </source>
</evidence>
<keyword evidence="4 6" id="KW-1133">Transmembrane helix</keyword>
<sequence length="416" mass="45300">MHTSNHDPLLYAILMIVSFAGLLSPISSTIYYPGLIDIQKELHTSEDLVSATISLYVLFMGIAPLMWASLSDTYGRRLVYLGSLSIYTVANVGCALSVNIAMLLVMRVIQACGSSSKGTAMGLFFMGPLIGPIIGPIIGGYMNEYLGWRYIFYFLCGLGGLTTLVIFFLLPETFPAKRLKRLHPEISFPKKKRLGPIDALKLLRFPTVAMTIFYVSVVYGSLYLVTTEIPRTFANLYHLSSSSIGLTYLASGCGNVGGALLGGRMTDWMTRRAQRKQEGTPNEGKPVPSEVRLLSAHVGSILLPASLIGYGWIIQKSHPLYAALICLFFNGMGMMFVFTACSTFLVDAFPRQSASAVSVNNFCRSLFAAVGSLVSGAANRALGPGILMVICACLSILGSIFLVIIQRWGHRWPNPK</sequence>
<dbReference type="PANTHER" id="PTHR23502:SF132">
    <property type="entry name" value="POLYAMINE TRANSPORTER 2-RELATED"/>
    <property type="match status" value="1"/>
</dbReference>
<keyword evidence="5 6" id="KW-0472">Membrane</keyword>
<evidence type="ECO:0000256" key="5">
    <source>
        <dbReference type="ARBA" id="ARBA00023136"/>
    </source>
</evidence>
<feature type="transmembrane region" description="Helical" evidence="6">
    <location>
        <begin position="48"/>
        <end position="67"/>
    </location>
</feature>
<feature type="transmembrane region" description="Helical" evidence="6">
    <location>
        <begin position="118"/>
        <end position="138"/>
    </location>
</feature>
<feature type="transmembrane region" description="Helical" evidence="6">
    <location>
        <begin position="320"/>
        <end position="349"/>
    </location>
</feature>
<dbReference type="InterPro" id="IPR011701">
    <property type="entry name" value="MFS"/>
</dbReference>
<accession>A0A4V1IXY0</accession>
<feature type="domain" description="Major facilitator superfamily (MFS) profile" evidence="7">
    <location>
        <begin position="1"/>
        <end position="410"/>
    </location>
</feature>
<evidence type="ECO:0000256" key="2">
    <source>
        <dbReference type="ARBA" id="ARBA00022448"/>
    </source>
</evidence>
<dbReference type="Pfam" id="PF07690">
    <property type="entry name" value="MFS_1"/>
    <property type="match status" value="1"/>
</dbReference>
<dbReference type="Gene3D" id="1.20.1250.20">
    <property type="entry name" value="MFS general substrate transporter like domains"/>
    <property type="match status" value="1"/>
</dbReference>
<gene>
    <name evidence="8" type="ORF">BJ684DRAFT_23005</name>
</gene>
<feature type="transmembrane region" description="Helical" evidence="6">
    <location>
        <begin position="202"/>
        <end position="225"/>
    </location>
</feature>
<keyword evidence="9" id="KW-1185">Reference proteome</keyword>
<dbReference type="PANTHER" id="PTHR23502">
    <property type="entry name" value="MAJOR FACILITATOR SUPERFAMILY"/>
    <property type="match status" value="1"/>
</dbReference>
<protein>
    <submittedName>
        <fullName evidence="8">Major facilitator superfamily domain-containing protein</fullName>
    </submittedName>
</protein>
<organism evidence="8 9">
    <name type="scientific">Piptocephalis cylindrospora</name>
    <dbReference type="NCBI Taxonomy" id="1907219"/>
    <lineage>
        <taxon>Eukaryota</taxon>
        <taxon>Fungi</taxon>
        <taxon>Fungi incertae sedis</taxon>
        <taxon>Zoopagomycota</taxon>
        <taxon>Zoopagomycotina</taxon>
        <taxon>Zoopagomycetes</taxon>
        <taxon>Zoopagales</taxon>
        <taxon>Piptocephalidaceae</taxon>
        <taxon>Piptocephalis</taxon>
    </lineage>
</organism>
<keyword evidence="2" id="KW-0813">Transport</keyword>
<dbReference type="SUPFAM" id="SSF103473">
    <property type="entry name" value="MFS general substrate transporter"/>
    <property type="match status" value="1"/>
</dbReference>
<dbReference type="InterPro" id="IPR036259">
    <property type="entry name" value="MFS_trans_sf"/>
</dbReference>
<evidence type="ECO:0000259" key="7">
    <source>
        <dbReference type="PROSITE" id="PS50850"/>
    </source>
</evidence>
<evidence type="ECO:0000256" key="3">
    <source>
        <dbReference type="ARBA" id="ARBA00022692"/>
    </source>
</evidence>
<dbReference type="PROSITE" id="PS50850">
    <property type="entry name" value="MFS"/>
    <property type="match status" value="1"/>
</dbReference>
<keyword evidence="3 6" id="KW-0812">Transmembrane</keyword>
<dbReference type="EMBL" id="KZ988261">
    <property type="protein sequence ID" value="RKP12629.1"/>
    <property type="molecule type" value="Genomic_DNA"/>
</dbReference>
<dbReference type="AlphaFoldDB" id="A0A4V1IXY0"/>
<dbReference type="GO" id="GO:0022857">
    <property type="term" value="F:transmembrane transporter activity"/>
    <property type="evidence" value="ECO:0007669"/>
    <property type="project" value="InterPro"/>
</dbReference>
<feature type="transmembrane region" description="Helical" evidence="6">
    <location>
        <begin position="385"/>
        <end position="405"/>
    </location>
</feature>
<evidence type="ECO:0000256" key="4">
    <source>
        <dbReference type="ARBA" id="ARBA00022989"/>
    </source>
</evidence>
<dbReference type="InterPro" id="IPR020846">
    <property type="entry name" value="MFS_dom"/>
</dbReference>
<feature type="transmembrane region" description="Helical" evidence="6">
    <location>
        <begin position="79"/>
        <end position="106"/>
    </location>
</feature>
<dbReference type="OrthoDB" id="3936150at2759"/>
<name>A0A4V1IXY0_9FUNG</name>
<feature type="transmembrane region" description="Helical" evidence="6">
    <location>
        <begin position="245"/>
        <end position="266"/>
    </location>
</feature>